<reference evidence="3" key="1">
    <citation type="submission" date="2015-05" db="EMBL/GenBank/DDBJ databases">
        <authorList>
            <person name="Wang D.B."/>
            <person name="Wang M."/>
        </authorList>
    </citation>
    <scope>NUCLEOTIDE SEQUENCE</scope>
    <source>
        <strain evidence="3">36-1</strain>
    </source>
</reference>
<dbReference type="EMBL" id="LCWV01000001">
    <property type="protein sequence ID" value="PWI76445.1"/>
    <property type="molecule type" value="Genomic_DNA"/>
</dbReference>
<sequence>MPGVFSQLLSGSSLKDDSNWGLGGGGGGGAPSGPTHVFSLGSARGGSSINATSIRPAGYPPTAPPLYTFTGAPHAKPNMALYYGEASPANLVGEGKLSSFSSTSQMRVRGMPFTLRMSQMSGSITLESPVTGKMKLKPNPMTGTGLGMYDASGNKVAKIRSGGGFGDKQLEIYVPGDGMFIEVVLLSFMTAKMLNKIVGDAVGEAVSAGRRKDRPGTAHSRADPGHVAAMERRARRPGLPVNSKAAPGPPCMHIQYANEACWWAPGLITEPTPAPSTTIYSLPLPHNLSWWSHQHTVYIHPRGFTISAEGHLLPPQSALLPYGRSTCEARVAAIVNPRTACWAACGSAGPLSDDVSRTWPRGTMHQRLSKRQAVDAIVDGRWPDGVSWAATAESSIRALRLPMQQDR</sequence>
<evidence type="ECO:0000256" key="1">
    <source>
        <dbReference type="SAM" id="MobiDB-lite"/>
    </source>
</evidence>
<gene>
    <name evidence="3" type="ORF">PCL_03639</name>
    <name evidence="2" type="ORF">Purlil1_10526</name>
</gene>
<evidence type="ECO:0000313" key="4">
    <source>
        <dbReference type="Proteomes" id="UP000245956"/>
    </source>
</evidence>
<accession>A0A2U3EPN0</accession>
<protein>
    <submittedName>
        <fullName evidence="3">Uncharacterized protein</fullName>
    </submittedName>
</protein>
<feature type="compositionally biased region" description="Gly residues" evidence="1">
    <location>
        <begin position="21"/>
        <end position="31"/>
    </location>
</feature>
<evidence type="ECO:0000313" key="2">
    <source>
        <dbReference type="EMBL" id="KAK4084029.1"/>
    </source>
</evidence>
<dbReference type="AlphaFoldDB" id="A0A2U3EPN0"/>
<evidence type="ECO:0000313" key="5">
    <source>
        <dbReference type="Proteomes" id="UP001287286"/>
    </source>
</evidence>
<feature type="compositionally biased region" description="Basic and acidic residues" evidence="1">
    <location>
        <begin position="214"/>
        <end position="232"/>
    </location>
</feature>
<comment type="caution">
    <text evidence="3">The sequence shown here is derived from an EMBL/GenBank/DDBJ whole genome shotgun (WGS) entry which is preliminary data.</text>
</comment>
<dbReference type="EMBL" id="JAWRVI010000054">
    <property type="protein sequence ID" value="KAK4084029.1"/>
    <property type="molecule type" value="Genomic_DNA"/>
</dbReference>
<evidence type="ECO:0000313" key="3">
    <source>
        <dbReference type="EMBL" id="PWI76445.1"/>
    </source>
</evidence>
<reference evidence="2 5" key="4">
    <citation type="journal article" date="2024" name="Microbiol. Resour. Announc.">
        <title>Genome annotations for the ascomycete fungi Trichoderma harzianum, Trichoderma aggressivum, and Purpureocillium lilacinum.</title>
        <authorList>
            <person name="Beijen E.P.W."/>
            <person name="Ohm R.A."/>
        </authorList>
    </citation>
    <scope>NUCLEOTIDE SEQUENCE [LARGE SCALE GENOMIC DNA]</scope>
    <source>
        <strain evidence="2 5">CBS 150709</strain>
    </source>
</reference>
<feature type="region of interest" description="Disordered" evidence="1">
    <location>
        <begin position="19"/>
        <end position="41"/>
    </location>
</feature>
<reference evidence="3 4" key="2">
    <citation type="journal article" date="2016" name="Front. Microbiol.">
        <title>Genome and transcriptome sequences reveal the specific parasitism of the nematophagous Purpureocillium lilacinum 36-1.</title>
        <authorList>
            <person name="Xie J."/>
            <person name="Li S."/>
            <person name="Mo C."/>
            <person name="Xiao X."/>
            <person name="Peng D."/>
            <person name="Wang G."/>
            <person name="Xiao Y."/>
        </authorList>
    </citation>
    <scope>NUCLEOTIDE SEQUENCE [LARGE SCALE GENOMIC DNA]</scope>
    <source>
        <strain evidence="3 4">36-1</strain>
    </source>
</reference>
<dbReference type="Proteomes" id="UP000245956">
    <property type="component" value="Unassembled WGS sequence"/>
</dbReference>
<reference evidence="2" key="3">
    <citation type="submission" date="2023-11" db="EMBL/GenBank/DDBJ databases">
        <authorList>
            <person name="Beijen E."/>
            <person name="Ohm R.A."/>
        </authorList>
    </citation>
    <scope>NUCLEOTIDE SEQUENCE</scope>
    <source>
        <strain evidence="2">CBS 150709</strain>
    </source>
</reference>
<dbReference type="Proteomes" id="UP001287286">
    <property type="component" value="Unassembled WGS sequence"/>
</dbReference>
<feature type="region of interest" description="Disordered" evidence="1">
    <location>
        <begin position="207"/>
        <end position="246"/>
    </location>
</feature>
<proteinExistence type="predicted"/>
<name>A0A2U3EPN0_PURLI</name>
<organism evidence="3 4">
    <name type="scientific">Purpureocillium lilacinum</name>
    <name type="common">Paecilomyces lilacinus</name>
    <dbReference type="NCBI Taxonomy" id="33203"/>
    <lineage>
        <taxon>Eukaryota</taxon>
        <taxon>Fungi</taxon>
        <taxon>Dikarya</taxon>
        <taxon>Ascomycota</taxon>
        <taxon>Pezizomycotina</taxon>
        <taxon>Sordariomycetes</taxon>
        <taxon>Hypocreomycetidae</taxon>
        <taxon>Hypocreales</taxon>
        <taxon>Ophiocordycipitaceae</taxon>
        <taxon>Purpureocillium</taxon>
    </lineage>
</organism>
<keyword evidence="5" id="KW-1185">Reference proteome</keyword>